<keyword evidence="1" id="KW-0472">Membrane</keyword>
<evidence type="ECO:0000313" key="3">
    <source>
        <dbReference type="Proteomes" id="UP000199230"/>
    </source>
</evidence>
<keyword evidence="1" id="KW-0812">Transmembrane</keyword>
<proteinExistence type="predicted"/>
<dbReference type="AlphaFoldDB" id="A0A1H3QZ92"/>
<name>A0A1H3QZ92_9FIRM</name>
<reference evidence="2 3" key="1">
    <citation type="submission" date="2016-10" db="EMBL/GenBank/DDBJ databases">
        <authorList>
            <person name="de Groot N.N."/>
        </authorList>
    </citation>
    <scope>NUCLEOTIDE SEQUENCE [LARGE SCALE GENOMIC DNA]</scope>
    <source>
        <strain evidence="2 3">APO</strain>
    </source>
</reference>
<dbReference type="InterPro" id="IPR011664">
    <property type="entry name" value="Abi_system_AbiD/AbiF-like"/>
</dbReference>
<evidence type="ECO:0000313" key="2">
    <source>
        <dbReference type="EMBL" id="SDZ18747.1"/>
    </source>
</evidence>
<dbReference type="Proteomes" id="UP000199230">
    <property type="component" value="Unassembled WGS sequence"/>
</dbReference>
<protein>
    <submittedName>
        <fullName evidence="2">Abortive infection bacteriophage resistance protein</fullName>
    </submittedName>
</protein>
<keyword evidence="3" id="KW-1185">Reference proteome</keyword>
<keyword evidence="1" id="KW-1133">Transmembrane helix</keyword>
<dbReference type="Pfam" id="PF07751">
    <property type="entry name" value="Abi_2"/>
    <property type="match status" value="1"/>
</dbReference>
<dbReference type="OrthoDB" id="5363652at2"/>
<evidence type="ECO:0000256" key="1">
    <source>
        <dbReference type="SAM" id="Phobius"/>
    </source>
</evidence>
<feature type="transmembrane region" description="Helical" evidence="1">
    <location>
        <begin position="90"/>
        <end position="110"/>
    </location>
</feature>
<sequence>MVDLSTSERPHLPSRVRGSFSVSSVYDKPFKSFEEQIALMQSRGIAVKKDSRTIEILSSISYYSLVNGYKNTFLKSPNVDIFIEGTTFEMIYYIYLLDSAIAGVLLKYILIIERSLKTKIAYHVSKSYGVHHDDYLDPRNYTTRSKTKTTQLLNALEKKCNSPYRNTTSYHYRHNKNHVPPWILVNDITFNQIISWYKAMNASDKDYVCQNMIPYSASPITIDNKKEFFIKAVTLLLDYRNSIAHGNKVFSPHIKSILPKDPLFLLINDEAVLSDNEFNKGLGQKDLYAVFASLILLTNNVDLLRSLFLDLTHVFRDYYDEMILNKTYFELLGLPDDIMDRLQKFSISKASFLKVESIDKNL</sequence>
<accession>A0A1H3QZ92</accession>
<dbReference type="EMBL" id="FNPV01000011">
    <property type="protein sequence ID" value="SDZ18747.1"/>
    <property type="molecule type" value="Genomic_DNA"/>
</dbReference>
<organism evidence="2 3">
    <name type="scientific">Tindallia californiensis</name>
    <dbReference type="NCBI Taxonomy" id="159292"/>
    <lineage>
        <taxon>Bacteria</taxon>
        <taxon>Bacillati</taxon>
        <taxon>Bacillota</taxon>
        <taxon>Clostridia</taxon>
        <taxon>Peptostreptococcales</taxon>
        <taxon>Tindalliaceae</taxon>
        <taxon>Tindallia</taxon>
    </lineage>
</organism>
<gene>
    <name evidence="2" type="ORF">SAMN05192546_11144</name>
</gene>